<evidence type="ECO:0000256" key="3">
    <source>
        <dbReference type="ARBA" id="ARBA00022741"/>
    </source>
</evidence>
<dbReference type="Gene3D" id="1.10.510.10">
    <property type="entry name" value="Transferase(Phosphotransferase) domain 1"/>
    <property type="match status" value="1"/>
</dbReference>
<evidence type="ECO:0000256" key="2">
    <source>
        <dbReference type="ARBA" id="ARBA00022679"/>
    </source>
</evidence>
<dbReference type="InterPro" id="IPR011009">
    <property type="entry name" value="Kinase-like_dom_sf"/>
</dbReference>
<organism evidence="8">
    <name type="scientific">Euplotes harpa</name>
    <dbReference type="NCBI Taxonomy" id="151035"/>
    <lineage>
        <taxon>Eukaryota</taxon>
        <taxon>Sar</taxon>
        <taxon>Alveolata</taxon>
        <taxon>Ciliophora</taxon>
        <taxon>Intramacronucleata</taxon>
        <taxon>Spirotrichea</taxon>
        <taxon>Hypotrichia</taxon>
        <taxon>Euplotida</taxon>
        <taxon>Euplotidae</taxon>
        <taxon>Euplotes</taxon>
    </lineage>
</organism>
<dbReference type="InterPro" id="IPR000719">
    <property type="entry name" value="Prot_kinase_dom"/>
</dbReference>
<dbReference type="GO" id="GO:0004674">
    <property type="term" value="F:protein serine/threonine kinase activity"/>
    <property type="evidence" value="ECO:0007669"/>
    <property type="project" value="UniProtKB-KW"/>
</dbReference>
<dbReference type="GO" id="GO:0005524">
    <property type="term" value="F:ATP binding"/>
    <property type="evidence" value="ECO:0007669"/>
    <property type="project" value="UniProtKB-KW"/>
</dbReference>
<keyword evidence="3" id="KW-0547">Nucleotide-binding</keyword>
<feature type="region of interest" description="Disordered" evidence="6">
    <location>
        <begin position="184"/>
        <end position="249"/>
    </location>
</feature>
<keyword evidence="4" id="KW-0418">Kinase</keyword>
<keyword evidence="5" id="KW-0067">ATP-binding</keyword>
<feature type="compositionally biased region" description="Basic and acidic residues" evidence="6">
    <location>
        <begin position="230"/>
        <end position="249"/>
    </location>
</feature>
<name>A0A7S3JHI2_9SPIT</name>
<reference evidence="8" key="1">
    <citation type="submission" date="2021-01" db="EMBL/GenBank/DDBJ databases">
        <authorList>
            <person name="Corre E."/>
            <person name="Pelletier E."/>
            <person name="Niang G."/>
            <person name="Scheremetjew M."/>
            <person name="Finn R."/>
            <person name="Kale V."/>
            <person name="Holt S."/>
            <person name="Cochrane G."/>
            <person name="Meng A."/>
            <person name="Brown T."/>
            <person name="Cohen L."/>
        </authorList>
    </citation>
    <scope>NUCLEOTIDE SEQUENCE</scope>
    <source>
        <strain evidence="8">FSP1.4</strain>
    </source>
</reference>
<dbReference type="AlphaFoldDB" id="A0A7S3JHI2"/>
<accession>A0A7S3JHI2</accession>
<keyword evidence="1" id="KW-0723">Serine/threonine-protein kinase</keyword>
<dbReference type="PROSITE" id="PS50011">
    <property type="entry name" value="PROTEIN_KINASE_DOM"/>
    <property type="match status" value="1"/>
</dbReference>
<evidence type="ECO:0000256" key="4">
    <source>
        <dbReference type="ARBA" id="ARBA00022777"/>
    </source>
</evidence>
<dbReference type="EMBL" id="HBII01034184">
    <property type="protein sequence ID" value="CAE0355257.1"/>
    <property type="molecule type" value="Transcribed_RNA"/>
</dbReference>
<sequence length="249" mass="28773">MAPEVIFGHTYTYTADYYSVGVLLLLMVTGDMLSVGKTIKDAKHNIALRRDTLTTSRFIKRYPNVSHECCDLIVKLITTSQHLRIGAKNRIDEIFQHNWFDDIDIDSVRSQTLQSPIYDIVTNKENIMRLTEVSPNKYTQYWENKEVKALKNMNKTVIDDGEYFRNEFSEFDCVIVEEADTEGKHRDSMMTIRRHTMSSIRKQKERSDSVLLSGSVDDNDSPFENAISPFDRDSEALSEKKNTDPNEPK</sequence>
<evidence type="ECO:0000256" key="6">
    <source>
        <dbReference type="SAM" id="MobiDB-lite"/>
    </source>
</evidence>
<keyword evidence="2" id="KW-0808">Transferase</keyword>
<feature type="compositionally biased region" description="Basic residues" evidence="6">
    <location>
        <begin position="192"/>
        <end position="204"/>
    </location>
</feature>
<proteinExistence type="predicted"/>
<evidence type="ECO:0000256" key="5">
    <source>
        <dbReference type="ARBA" id="ARBA00022840"/>
    </source>
</evidence>
<evidence type="ECO:0000259" key="7">
    <source>
        <dbReference type="PROSITE" id="PS50011"/>
    </source>
</evidence>
<protein>
    <recommendedName>
        <fullName evidence="7">Protein kinase domain-containing protein</fullName>
    </recommendedName>
</protein>
<evidence type="ECO:0000256" key="1">
    <source>
        <dbReference type="ARBA" id="ARBA00022527"/>
    </source>
</evidence>
<feature type="domain" description="Protein kinase" evidence="7">
    <location>
        <begin position="1"/>
        <end position="100"/>
    </location>
</feature>
<gene>
    <name evidence="8" type="ORF">EHAR0213_LOCUS14174</name>
</gene>
<dbReference type="PANTHER" id="PTHR24353">
    <property type="entry name" value="CYCLIC NUCLEOTIDE-DEPENDENT PROTEIN KINASE"/>
    <property type="match status" value="1"/>
</dbReference>
<evidence type="ECO:0000313" key="8">
    <source>
        <dbReference type="EMBL" id="CAE0355257.1"/>
    </source>
</evidence>
<dbReference type="SUPFAM" id="SSF56112">
    <property type="entry name" value="Protein kinase-like (PK-like)"/>
    <property type="match status" value="1"/>
</dbReference>
<dbReference type="Pfam" id="PF00069">
    <property type="entry name" value="Pkinase"/>
    <property type="match status" value="1"/>
</dbReference>